<dbReference type="AlphaFoldDB" id="A0A1K0J318"/>
<name>A0A1K0J318_CUPNE</name>
<evidence type="ECO:0000313" key="1">
    <source>
        <dbReference type="EMBL" id="SCU73414.1"/>
    </source>
</evidence>
<accession>A0A1K0J318</accession>
<sequence length="77" mass="8904">MLYERALSAMSKRRASLRDFEELLAEGNEDLDKNKAARKLRELGATYYPSLTHAASCHKMCPYYDLYVHIVDGRRPP</sequence>
<reference evidence="1" key="1">
    <citation type="submission" date="2016-09" db="EMBL/GenBank/DDBJ databases">
        <authorList>
            <person name="Capua I."/>
            <person name="De Benedictis P."/>
            <person name="Joannis T."/>
            <person name="Lombin L.H."/>
            <person name="Cattoli G."/>
        </authorList>
    </citation>
    <scope>NUCLEOTIDE SEQUENCE</scope>
    <source>
        <strain evidence="1">B9</strain>
    </source>
</reference>
<organism evidence="1">
    <name type="scientific">Cupriavidus necator</name>
    <name type="common">Alcaligenes eutrophus</name>
    <name type="synonym">Ralstonia eutropha</name>
    <dbReference type="NCBI Taxonomy" id="106590"/>
    <lineage>
        <taxon>Bacteria</taxon>
        <taxon>Pseudomonadati</taxon>
        <taxon>Pseudomonadota</taxon>
        <taxon>Betaproteobacteria</taxon>
        <taxon>Burkholderiales</taxon>
        <taxon>Burkholderiaceae</taxon>
        <taxon>Cupriavidus</taxon>
    </lineage>
</organism>
<proteinExistence type="predicted"/>
<protein>
    <submittedName>
        <fullName evidence="1">Uncharacterized protein</fullName>
    </submittedName>
</protein>
<dbReference type="EMBL" id="FMSH01000014">
    <property type="protein sequence ID" value="SCU73414.1"/>
    <property type="molecule type" value="Genomic_DNA"/>
</dbReference>
<gene>
    <name evidence="1" type="ORF">CNECB9_1100005</name>
</gene>